<comment type="caution">
    <text evidence="2">The sequence shown here is derived from an EMBL/GenBank/DDBJ whole genome shotgun (WGS) entry which is preliminary data.</text>
</comment>
<reference evidence="2" key="2">
    <citation type="submission" date="2021-04" db="EMBL/GenBank/DDBJ databases">
        <authorList>
            <person name="Podell S."/>
        </authorList>
    </citation>
    <scope>NUCLEOTIDE SEQUENCE</scope>
    <source>
        <strain evidence="2">Hildebrandi</strain>
    </source>
</reference>
<accession>A0A9K3LJC5</accession>
<feature type="region of interest" description="Disordered" evidence="1">
    <location>
        <begin position="44"/>
        <end position="112"/>
    </location>
</feature>
<proteinExistence type="predicted"/>
<dbReference type="Proteomes" id="UP000693970">
    <property type="component" value="Unassembled WGS sequence"/>
</dbReference>
<protein>
    <submittedName>
        <fullName evidence="2">Uncharacterized protein</fullName>
    </submittedName>
</protein>
<organism evidence="2 3">
    <name type="scientific">Nitzschia inconspicua</name>
    <dbReference type="NCBI Taxonomy" id="303405"/>
    <lineage>
        <taxon>Eukaryota</taxon>
        <taxon>Sar</taxon>
        <taxon>Stramenopiles</taxon>
        <taxon>Ochrophyta</taxon>
        <taxon>Bacillariophyta</taxon>
        <taxon>Bacillariophyceae</taxon>
        <taxon>Bacillariophycidae</taxon>
        <taxon>Bacillariales</taxon>
        <taxon>Bacillariaceae</taxon>
        <taxon>Nitzschia</taxon>
    </lineage>
</organism>
<dbReference type="EMBL" id="JAGRRH010000010">
    <property type="protein sequence ID" value="KAG7363499.1"/>
    <property type="molecule type" value="Genomic_DNA"/>
</dbReference>
<evidence type="ECO:0000256" key="1">
    <source>
        <dbReference type="SAM" id="MobiDB-lite"/>
    </source>
</evidence>
<evidence type="ECO:0000313" key="2">
    <source>
        <dbReference type="EMBL" id="KAG7363499.1"/>
    </source>
</evidence>
<feature type="compositionally biased region" description="Polar residues" evidence="1">
    <location>
        <begin position="76"/>
        <end position="88"/>
    </location>
</feature>
<name>A0A9K3LJC5_9STRA</name>
<reference evidence="2" key="1">
    <citation type="journal article" date="2021" name="Sci. Rep.">
        <title>Diploid genomic architecture of Nitzschia inconspicua, an elite biomass production diatom.</title>
        <authorList>
            <person name="Oliver A."/>
            <person name="Podell S."/>
            <person name="Pinowska A."/>
            <person name="Traller J.C."/>
            <person name="Smith S.R."/>
            <person name="McClure R."/>
            <person name="Beliaev A."/>
            <person name="Bohutskyi P."/>
            <person name="Hill E.A."/>
            <person name="Rabines A."/>
            <person name="Zheng H."/>
            <person name="Allen L.Z."/>
            <person name="Kuo A."/>
            <person name="Grigoriev I.V."/>
            <person name="Allen A.E."/>
            <person name="Hazlebeck D."/>
            <person name="Allen E.E."/>
        </authorList>
    </citation>
    <scope>NUCLEOTIDE SEQUENCE</scope>
    <source>
        <strain evidence="2">Hildebrandi</strain>
    </source>
</reference>
<dbReference type="AlphaFoldDB" id="A0A9K3LJC5"/>
<sequence>MDLKVVVDGMRFVGTPSILGMTTSATAGPNDSKTVGRRAAMTACLPPDNIPDTLSETIPDSSDAAPGAVHIYPSGISGNEQTLDSPTSMVPEESMPTEVTVLDDAQVEAEYT</sequence>
<keyword evidence="3" id="KW-1185">Reference proteome</keyword>
<evidence type="ECO:0000313" key="3">
    <source>
        <dbReference type="Proteomes" id="UP000693970"/>
    </source>
</evidence>
<gene>
    <name evidence="2" type="ORF">IV203_026860</name>
</gene>